<feature type="transmembrane region" description="Helical" evidence="3">
    <location>
        <begin position="69"/>
        <end position="93"/>
    </location>
</feature>
<name>A0A3M0GB47_9ACTN</name>
<comment type="similarity">
    <text evidence="1 2">Belongs to the BioY family.</text>
</comment>
<keyword evidence="3" id="KW-1133">Transmembrane helix</keyword>
<feature type="transmembrane region" description="Helical" evidence="3">
    <location>
        <begin position="19"/>
        <end position="39"/>
    </location>
</feature>
<keyword evidence="3" id="KW-0812">Transmembrane</keyword>
<dbReference type="PANTHER" id="PTHR34295">
    <property type="entry name" value="BIOTIN TRANSPORTER BIOY"/>
    <property type="match status" value="1"/>
</dbReference>
<gene>
    <name evidence="4" type="ORF">EAX62_08120</name>
</gene>
<dbReference type="GO" id="GO:0005886">
    <property type="term" value="C:plasma membrane"/>
    <property type="evidence" value="ECO:0007669"/>
    <property type="project" value="UniProtKB-SubCell"/>
</dbReference>
<feature type="transmembrane region" description="Helical" evidence="3">
    <location>
        <begin position="125"/>
        <end position="146"/>
    </location>
</feature>
<feature type="transmembrane region" description="Helical" evidence="3">
    <location>
        <begin position="99"/>
        <end position="118"/>
    </location>
</feature>
<dbReference type="OrthoDB" id="9803495at2"/>
<evidence type="ECO:0000256" key="2">
    <source>
        <dbReference type="PIRNR" id="PIRNR016661"/>
    </source>
</evidence>
<keyword evidence="2" id="KW-0813">Transport</keyword>
<dbReference type="Gene3D" id="1.10.1760.20">
    <property type="match status" value="1"/>
</dbReference>
<protein>
    <recommendedName>
        <fullName evidence="2">Biotin transporter</fullName>
    </recommendedName>
</protein>
<dbReference type="Pfam" id="PF02632">
    <property type="entry name" value="BioY"/>
    <property type="match status" value="1"/>
</dbReference>
<reference evidence="4 5" key="1">
    <citation type="submission" date="2018-10" db="EMBL/GenBank/DDBJ databases">
        <title>Tessaracoccus antarcticuss sp. nov., isolated from sediment.</title>
        <authorList>
            <person name="Zhou L.Y."/>
            <person name="Du Z.J."/>
        </authorList>
    </citation>
    <scope>NUCLEOTIDE SEQUENCE [LARGE SCALE GENOMIC DNA]</scope>
    <source>
        <strain evidence="4 5">JDX10</strain>
    </source>
</reference>
<sequence>MTTLVDTPSRRRTLAPSDLARIAVFAALVSALSLTPAIPLGPVPITLQTLGVALTGLCLGPWRGFAAMALYLAVGAAGLPVFSGGASGVAILVGPTGGYLLSFPLAALLSGFVARWAVRRGLSRVTPFILLGGLLLARYLIILPIAVTHLTRVLGITWMQAVAIDAPFWVVDLAKSVVAVILAVAVHKAFPRLLGR</sequence>
<comment type="subcellular location">
    <subcellularLocation>
        <location evidence="2">Cell membrane</location>
        <topology evidence="2">Multi-pass membrane protein</topology>
    </subcellularLocation>
</comment>
<dbReference type="InterPro" id="IPR003784">
    <property type="entry name" value="BioY"/>
</dbReference>
<feature type="transmembrane region" description="Helical" evidence="3">
    <location>
        <begin position="166"/>
        <end position="186"/>
    </location>
</feature>
<dbReference type="AlphaFoldDB" id="A0A3M0GB47"/>
<feature type="transmembrane region" description="Helical" evidence="3">
    <location>
        <begin position="45"/>
        <end position="62"/>
    </location>
</feature>
<evidence type="ECO:0000256" key="1">
    <source>
        <dbReference type="ARBA" id="ARBA00010692"/>
    </source>
</evidence>
<accession>A0A3M0GB47</accession>
<comment type="caution">
    <text evidence="4">The sequence shown here is derived from an EMBL/GenBank/DDBJ whole genome shotgun (WGS) entry which is preliminary data.</text>
</comment>
<evidence type="ECO:0000256" key="3">
    <source>
        <dbReference type="SAM" id="Phobius"/>
    </source>
</evidence>
<keyword evidence="2 3" id="KW-0472">Membrane</keyword>
<dbReference type="RefSeq" id="WP_121901191.1">
    <property type="nucleotide sequence ID" value="NZ_REFW01000002.1"/>
</dbReference>
<dbReference type="Proteomes" id="UP000275256">
    <property type="component" value="Unassembled WGS sequence"/>
</dbReference>
<dbReference type="PANTHER" id="PTHR34295:SF1">
    <property type="entry name" value="BIOTIN TRANSPORTER BIOY"/>
    <property type="match status" value="1"/>
</dbReference>
<dbReference type="GO" id="GO:0015225">
    <property type="term" value="F:biotin transmembrane transporter activity"/>
    <property type="evidence" value="ECO:0007669"/>
    <property type="project" value="UniProtKB-UniRule"/>
</dbReference>
<keyword evidence="5" id="KW-1185">Reference proteome</keyword>
<organism evidence="4 5">
    <name type="scientific">Tessaracoccus antarcticus</name>
    <dbReference type="NCBI Taxonomy" id="2479848"/>
    <lineage>
        <taxon>Bacteria</taxon>
        <taxon>Bacillati</taxon>
        <taxon>Actinomycetota</taxon>
        <taxon>Actinomycetes</taxon>
        <taxon>Propionibacteriales</taxon>
        <taxon>Propionibacteriaceae</taxon>
        <taxon>Tessaracoccus</taxon>
    </lineage>
</organism>
<keyword evidence="2" id="KW-1003">Cell membrane</keyword>
<dbReference type="EMBL" id="REFW01000002">
    <property type="protein sequence ID" value="RMB59712.1"/>
    <property type="molecule type" value="Genomic_DNA"/>
</dbReference>
<proteinExistence type="inferred from homology"/>
<evidence type="ECO:0000313" key="5">
    <source>
        <dbReference type="Proteomes" id="UP000275256"/>
    </source>
</evidence>
<evidence type="ECO:0000313" key="4">
    <source>
        <dbReference type="EMBL" id="RMB59712.1"/>
    </source>
</evidence>
<dbReference type="PIRSF" id="PIRSF016661">
    <property type="entry name" value="BioY"/>
    <property type="match status" value="1"/>
</dbReference>